<dbReference type="AlphaFoldDB" id="A0A512MFG0"/>
<dbReference type="EMBL" id="BKAG01000050">
    <property type="protein sequence ID" value="GEP45452.1"/>
    <property type="molecule type" value="Genomic_DNA"/>
</dbReference>
<organism evidence="1 2">
    <name type="scientific">Brevifollis gellanilyticus</name>
    <dbReference type="NCBI Taxonomy" id="748831"/>
    <lineage>
        <taxon>Bacteria</taxon>
        <taxon>Pseudomonadati</taxon>
        <taxon>Verrucomicrobiota</taxon>
        <taxon>Verrucomicrobiia</taxon>
        <taxon>Verrucomicrobiales</taxon>
        <taxon>Verrucomicrobiaceae</taxon>
    </lineage>
</organism>
<sequence>MGRDAACLAPEQLNSRQLDCETESNSQAGWDNLPGWGFEDPSFRVEKIKVGRFFWAGLMVDSISLTAQTFFNR</sequence>
<evidence type="ECO:0000313" key="2">
    <source>
        <dbReference type="Proteomes" id="UP000321577"/>
    </source>
</evidence>
<keyword evidence="2" id="KW-1185">Reference proteome</keyword>
<comment type="caution">
    <text evidence="1">The sequence shown here is derived from an EMBL/GenBank/DDBJ whole genome shotgun (WGS) entry which is preliminary data.</text>
</comment>
<proteinExistence type="predicted"/>
<protein>
    <submittedName>
        <fullName evidence="1">Uncharacterized protein</fullName>
    </submittedName>
</protein>
<dbReference type="Proteomes" id="UP000321577">
    <property type="component" value="Unassembled WGS sequence"/>
</dbReference>
<evidence type="ECO:0000313" key="1">
    <source>
        <dbReference type="EMBL" id="GEP45452.1"/>
    </source>
</evidence>
<accession>A0A512MFG0</accession>
<gene>
    <name evidence="1" type="ORF">BGE01nite_47430</name>
</gene>
<name>A0A512MFG0_9BACT</name>
<reference evidence="1 2" key="1">
    <citation type="submission" date="2019-07" db="EMBL/GenBank/DDBJ databases">
        <title>Whole genome shotgun sequence of Brevifollis gellanilyticus NBRC 108608.</title>
        <authorList>
            <person name="Hosoyama A."/>
            <person name="Uohara A."/>
            <person name="Ohji S."/>
            <person name="Ichikawa N."/>
        </authorList>
    </citation>
    <scope>NUCLEOTIDE SEQUENCE [LARGE SCALE GENOMIC DNA]</scope>
    <source>
        <strain evidence="1 2">NBRC 108608</strain>
    </source>
</reference>